<dbReference type="KEGG" id="apel:CA267_018495"/>
<dbReference type="RefSeq" id="WP_075609423.1">
    <property type="nucleotide sequence ID" value="NZ_CP052766.1"/>
</dbReference>
<proteinExistence type="predicted"/>
<evidence type="ECO:0000259" key="1">
    <source>
        <dbReference type="Pfam" id="PF01402"/>
    </source>
</evidence>
<reference evidence="2 3" key="2">
    <citation type="submission" date="2020-04" db="EMBL/GenBank/DDBJ databases">
        <title>Complete genome sequence of Alteromonas pelagimontana 5.12T.</title>
        <authorList>
            <person name="Sinha R.K."/>
            <person name="Krishnan K.P."/>
            <person name="Kurian J.P."/>
        </authorList>
    </citation>
    <scope>NUCLEOTIDE SEQUENCE [LARGE SCALE GENOMIC DNA]</scope>
    <source>
        <strain evidence="2 3">5.12</strain>
    </source>
</reference>
<name>A0A6M4MI49_9ALTE</name>
<evidence type="ECO:0000313" key="3">
    <source>
        <dbReference type="Proteomes" id="UP000219285"/>
    </source>
</evidence>
<organism evidence="2 3">
    <name type="scientific">Alteromonas pelagimontana</name>
    <dbReference type="NCBI Taxonomy" id="1858656"/>
    <lineage>
        <taxon>Bacteria</taxon>
        <taxon>Pseudomonadati</taxon>
        <taxon>Pseudomonadota</taxon>
        <taxon>Gammaproteobacteria</taxon>
        <taxon>Alteromonadales</taxon>
        <taxon>Alteromonadaceae</taxon>
        <taxon>Alteromonas/Salinimonas group</taxon>
        <taxon>Alteromonas</taxon>
    </lineage>
</organism>
<dbReference type="GO" id="GO:0006355">
    <property type="term" value="P:regulation of DNA-templated transcription"/>
    <property type="evidence" value="ECO:0007669"/>
    <property type="project" value="InterPro"/>
</dbReference>
<accession>A0A6M4MI49</accession>
<dbReference type="InterPro" id="IPR010985">
    <property type="entry name" value="Ribbon_hlx_hlx"/>
</dbReference>
<dbReference type="Proteomes" id="UP000219285">
    <property type="component" value="Chromosome"/>
</dbReference>
<dbReference type="InterPro" id="IPR002145">
    <property type="entry name" value="CopG"/>
</dbReference>
<dbReference type="Gene3D" id="1.10.1220.10">
    <property type="entry name" value="Met repressor-like"/>
    <property type="match status" value="1"/>
</dbReference>
<dbReference type="OrthoDB" id="5298181at2"/>
<protein>
    <submittedName>
        <fullName evidence="2">Ribbon-helix-helix protein, CopG family</fullName>
    </submittedName>
</protein>
<dbReference type="AlphaFoldDB" id="A0A6M4MI49"/>
<dbReference type="SUPFAM" id="SSF47598">
    <property type="entry name" value="Ribbon-helix-helix"/>
    <property type="match status" value="1"/>
</dbReference>
<evidence type="ECO:0000313" key="2">
    <source>
        <dbReference type="EMBL" id="QJR82598.1"/>
    </source>
</evidence>
<feature type="domain" description="Ribbon-helix-helix protein CopG" evidence="1">
    <location>
        <begin position="2"/>
        <end position="41"/>
    </location>
</feature>
<reference evidence="3" key="1">
    <citation type="submission" date="2014-12" db="EMBL/GenBank/DDBJ databases">
        <title>Complete genome sequence of a multi-drug resistant Klebsiella pneumoniae.</title>
        <authorList>
            <person name="Hua X."/>
            <person name="Chen Q."/>
            <person name="Li X."/>
            <person name="Feng Y."/>
            <person name="Ruan Z."/>
            <person name="Yu Y."/>
        </authorList>
    </citation>
    <scope>NUCLEOTIDE SEQUENCE [LARGE SCALE GENOMIC DNA]</scope>
    <source>
        <strain evidence="3">5.12</strain>
    </source>
</reference>
<dbReference type="CDD" id="cd22233">
    <property type="entry name" value="RHH_CopAso-like"/>
    <property type="match status" value="1"/>
</dbReference>
<keyword evidence="3" id="KW-1185">Reference proteome</keyword>
<gene>
    <name evidence="2" type="ORF">CA267_018495</name>
</gene>
<dbReference type="InterPro" id="IPR013321">
    <property type="entry name" value="Arc_rbn_hlx_hlx"/>
</dbReference>
<sequence length="90" mass="10717">MATSVKLDENLKGRIQHLAEVRHRSSHWIMREAIREYVEREEKRESFKQDALRAWESYQENGQHLTLEEADAWLEKLEAGDDVELPKCHD</sequence>
<dbReference type="EMBL" id="CP052766">
    <property type="protein sequence ID" value="QJR82598.1"/>
    <property type="molecule type" value="Genomic_DNA"/>
</dbReference>
<dbReference type="Pfam" id="PF01402">
    <property type="entry name" value="RHH_1"/>
    <property type="match status" value="1"/>
</dbReference>